<dbReference type="EMBL" id="BAAARV010000004">
    <property type="protein sequence ID" value="GAA2328364.1"/>
    <property type="molecule type" value="Genomic_DNA"/>
</dbReference>
<dbReference type="InterPro" id="IPR029069">
    <property type="entry name" value="HotDog_dom_sf"/>
</dbReference>
<dbReference type="InterPro" id="IPR042171">
    <property type="entry name" value="Acyl-CoA_hotdog"/>
</dbReference>
<sequence>MAGFTQATAIDGDEAQLDPQWTVGGRPNGGYLLALLARAAATPLHPHPLSASAVYLSPPEPGPAAVAVESLRDGRSASQARVRLTQKDRVCVEALFTLGDLAAAGEARWSDADPPEVAPREELLRTPVEPPGAGVRIDMMEQIDQRVDFGRPGDLRGWLSFADGSAFDAYSLLFAVDSFPPATFTLGGFGWTPTLELTAYVRGIPAPGPLRVRQRARLVTATQVDQVCEVWDAEGRIVAQATQLAAYRMGNASA</sequence>
<evidence type="ECO:0000313" key="4">
    <source>
        <dbReference type="Proteomes" id="UP001501444"/>
    </source>
</evidence>
<name>A0ABP5SBB6_9ACTN</name>
<dbReference type="SUPFAM" id="SSF54637">
    <property type="entry name" value="Thioesterase/thiol ester dehydrase-isomerase"/>
    <property type="match status" value="2"/>
</dbReference>
<feature type="domain" description="Acyl-CoA thioesterase-like C-terminal" evidence="2">
    <location>
        <begin position="131"/>
        <end position="246"/>
    </location>
</feature>
<dbReference type="InterPro" id="IPR049449">
    <property type="entry name" value="TesB_ACOT8-like_N"/>
</dbReference>
<dbReference type="InterPro" id="IPR049450">
    <property type="entry name" value="ACOT8-like_C"/>
</dbReference>
<protein>
    <submittedName>
        <fullName evidence="3">Thioesterase family protein</fullName>
    </submittedName>
</protein>
<feature type="domain" description="Acyl-CoA thioesterase-like N-terminal HotDog" evidence="1">
    <location>
        <begin position="18"/>
        <end position="98"/>
    </location>
</feature>
<comment type="caution">
    <text evidence="3">The sequence shown here is derived from an EMBL/GenBank/DDBJ whole genome shotgun (WGS) entry which is preliminary data.</text>
</comment>
<dbReference type="InterPro" id="IPR052389">
    <property type="entry name" value="Sec_Metab_Biosynth-Assoc"/>
</dbReference>
<dbReference type="PANTHER" id="PTHR38110">
    <property type="entry name" value="CHROMOSOME 23, WHOLE GENOME SHOTGUN SEQUENCE"/>
    <property type="match status" value="1"/>
</dbReference>
<evidence type="ECO:0000259" key="2">
    <source>
        <dbReference type="Pfam" id="PF20789"/>
    </source>
</evidence>
<dbReference type="Proteomes" id="UP001501444">
    <property type="component" value="Unassembled WGS sequence"/>
</dbReference>
<keyword evidence="4" id="KW-1185">Reference proteome</keyword>
<dbReference type="Pfam" id="PF20789">
    <property type="entry name" value="4HBT_3C"/>
    <property type="match status" value="1"/>
</dbReference>
<evidence type="ECO:0000313" key="3">
    <source>
        <dbReference type="EMBL" id="GAA2328364.1"/>
    </source>
</evidence>
<proteinExistence type="predicted"/>
<accession>A0ABP5SBB6</accession>
<gene>
    <name evidence="3" type="ORF">GCM10010170_004840</name>
</gene>
<organism evidence="3 4">
    <name type="scientific">Dactylosporangium salmoneum</name>
    <dbReference type="NCBI Taxonomy" id="53361"/>
    <lineage>
        <taxon>Bacteria</taxon>
        <taxon>Bacillati</taxon>
        <taxon>Actinomycetota</taxon>
        <taxon>Actinomycetes</taxon>
        <taxon>Micromonosporales</taxon>
        <taxon>Micromonosporaceae</taxon>
        <taxon>Dactylosporangium</taxon>
    </lineage>
</organism>
<evidence type="ECO:0000259" key="1">
    <source>
        <dbReference type="Pfam" id="PF13622"/>
    </source>
</evidence>
<reference evidence="4" key="1">
    <citation type="journal article" date="2019" name="Int. J. Syst. Evol. Microbiol.">
        <title>The Global Catalogue of Microorganisms (GCM) 10K type strain sequencing project: providing services to taxonomists for standard genome sequencing and annotation.</title>
        <authorList>
            <consortium name="The Broad Institute Genomics Platform"/>
            <consortium name="The Broad Institute Genome Sequencing Center for Infectious Disease"/>
            <person name="Wu L."/>
            <person name="Ma J."/>
        </authorList>
    </citation>
    <scope>NUCLEOTIDE SEQUENCE [LARGE SCALE GENOMIC DNA]</scope>
    <source>
        <strain evidence="4">JCM 3272</strain>
    </source>
</reference>
<dbReference type="RefSeq" id="WP_344610508.1">
    <property type="nucleotide sequence ID" value="NZ_BAAARV010000004.1"/>
</dbReference>
<dbReference type="PANTHER" id="PTHR38110:SF1">
    <property type="entry name" value="THIOESTERASE DOMAIN-CONTAINING PROTEIN"/>
    <property type="match status" value="1"/>
</dbReference>
<dbReference type="Pfam" id="PF13622">
    <property type="entry name" value="4HBT_3"/>
    <property type="match status" value="1"/>
</dbReference>
<dbReference type="Gene3D" id="2.40.160.210">
    <property type="entry name" value="Acyl-CoA thioesterase, double hotdog domain"/>
    <property type="match status" value="1"/>
</dbReference>